<proteinExistence type="predicted"/>
<dbReference type="EMBL" id="ML208284">
    <property type="protein sequence ID" value="TFK72499.1"/>
    <property type="molecule type" value="Genomic_DNA"/>
</dbReference>
<evidence type="ECO:0000313" key="1">
    <source>
        <dbReference type="EMBL" id="TFK72499.1"/>
    </source>
</evidence>
<dbReference type="Proteomes" id="UP000308600">
    <property type="component" value="Unassembled WGS sequence"/>
</dbReference>
<gene>
    <name evidence="1" type="ORF">BDN72DRAFT_836016</name>
</gene>
<sequence length="448" mass="50237">MSLLTTPLEVTDQILSEADACDLLALSRSCRALRHPSQRRLFRSIEIDRDSQFAQLYATFNELNPGLAIFVKVLQIFYTDPLDGEAYDPEDIHNENRPSLCLITSTSPFLPKMLDILPQLNEFLVHGPSNDHTWSRIPKETRVALMGLLRRSPHLSLLSLPGCVDLPMNFFSQVGSATRGSLKEVFIQQNWKDTQHTERFKIDGHSGCLHPLKSLAILYEGRPAHNECLPPDSDIHPPNWLGPKIGLDTTRLEDLSLRLNETFVSVKELLVSPTLKTLDLSYTCGPWVEQSVTGLDLSKLESLTSLRIVCDWYQNQGGPFSWMAHTLQTIALSDGRRDSSLTIDLSFAVISLPKEDCVPYISPLVDVLKGLYGKYTGAGRLPLLKQVTLSMYLLRRDDESDDELESLERVVRPVFKDVKPVRDGDTEAGGVSLTFKYLSGMVLSLLTE</sequence>
<organism evidence="1 2">
    <name type="scientific">Pluteus cervinus</name>
    <dbReference type="NCBI Taxonomy" id="181527"/>
    <lineage>
        <taxon>Eukaryota</taxon>
        <taxon>Fungi</taxon>
        <taxon>Dikarya</taxon>
        <taxon>Basidiomycota</taxon>
        <taxon>Agaricomycotina</taxon>
        <taxon>Agaricomycetes</taxon>
        <taxon>Agaricomycetidae</taxon>
        <taxon>Agaricales</taxon>
        <taxon>Pluteineae</taxon>
        <taxon>Pluteaceae</taxon>
        <taxon>Pluteus</taxon>
    </lineage>
</organism>
<evidence type="ECO:0000313" key="2">
    <source>
        <dbReference type="Proteomes" id="UP000308600"/>
    </source>
</evidence>
<reference evidence="1 2" key="1">
    <citation type="journal article" date="2019" name="Nat. Ecol. Evol.">
        <title>Megaphylogeny resolves global patterns of mushroom evolution.</title>
        <authorList>
            <person name="Varga T."/>
            <person name="Krizsan K."/>
            <person name="Foldi C."/>
            <person name="Dima B."/>
            <person name="Sanchez-Garcia M."/>
            <person name="Sanchez-Ramirez S."/>
            <person name="Szollosi G.J."/>
            <person name="Szarkandi J.G."/>
            <person name="Papp V."/>
            <person name="Albert L."/>
            <person name="Andreopoulos W."/>
            <person name="Angelini C."/>
            <person name="Antonin V."/>
            <person name="Barry K.W."/>
            <person name="Bougher N.L."/>
            <person name="Buchanan P."/>
            <person name="Buyck B."/>
            <person name="Bense V."/>
            <person name="Catcheside P."/>
            <person name="Chovatia M."/>
            <person name="Cooper J."/>
            <person name="Damon W."/>
            <person name="Desjardin D."/>
            <person name="Finy P."/>
            <person name="Geml J."/>
            <person name="Haridas S."/>
            <person name="Hughes K."/>
            <person name="Justo A."/>
            <person name="Karasinski D."/>
            <person name="Kautmanova I."/>
            <person name="Kiss B."/>
            <person name="Kocsube S."/>
            <person name="Kotiranta H."/>
            <person name="LaButti K.M."/>
            <person name="Lechner B.E."/>
            <person name="Liimatainen K."/>
            <person name="Lipzen A."/>
            <person name="Lukacs Z."/>
            <person name="Mihaltcheva S."/>
            <person name="Morgado L.N."/>
            <person name="Niskanen T."/>
            <person name="Noordeloos M.E."/>
            <person name="Ohm R.A."/>
            <person name="Ortiz-Santana B."/>
            <person name="Ovrebo C."/>
            <person name="Racz N."/>
            <person name="Riley R."/>
            <person name="Savchenko A."/>
            <person name="Shiryaev A."/>
            <person name="Soop K."/>
            <person name="Spirin V."/>
            <person name="Szebenyi C."/>
            <person name="Tomsovsky M."/>
            <person name="Tulloss R.E."/>
            <person name="Uehling J."/>
            <person name="Grigoriev I.V."/>
            <person name="Vagvolgyi C."/>
            <person name="Papp T."/>
            <person name="Martin F.M."/>
            <person name="Miettinen O."/>
            <person name="Hibbett D.S."/>
            <person name="Nagy L.G."/>
        </authorList>
    </citation>
    <scope>NUCLEOTIDE SEQUENCE [LARGE SCALE GENOMIC DNA]</scope>
    <source>
        <strain evidence="1 2">NL-1719</strain>
    </source>
</reference>
<accession>A0ACD3B4C4</accession>
<protein>
    <submittedName>
        <fullName evidence="1">Uncharacterized protein</fullName>
    </submittedName>
</protein>
<name>A0ACD3B4C4_9AGAR</name>
<keyword evidence="2" id="KW-1185">Reference proteome</keyword>